<accession>A0AAV2QDC7</accession>
<keyword evidence="3" id="KW-1185">Reference proteome</keyword>
<organism evidence="2 3">
    <name type="scientific">Meganyctiphanes norvegica</name>
    <name type="common">Northern krill</name>
    <name type="synonym">Thysanopoda norvegica</name>
    <dbReference type="NCBI Taxonomy" id="48144"/>
    <lineage>
        <taxon>Eukaryota</taxon>
        <taxon>Metazoa</taxon>
        <taxon>Ecdysozoa</taxon>
        <taxon>Arthropoda</taxon>
        <taxon>Crustacea</taxon>
        <taxon>Multicrustacea</taxon>
        <taxon>Malacostraca</taxon>
        <taxon>Eumalacostraca</taxon>
        <taxon>Eucarida</taxon>
        <taxon>Euphausiacea</taxon>
        <taxon>Euphausiidae</taxon>
        <taxon>Meganyctiphanes</taxon>
    </lineage>
</organism>
<dbReference type="Pfam" id="PF00566">
    <property type="entry name" value="RabGAP-TBC"/>
    <property type="match status" value="1"/>
</dbReference>
<dbReference type="Proteomes" id="UP001497623">
    <property type="component" value="Unassembled WGS sequence"/>
</dbReference>
<dbReference type="PROSITE" id="PS50086">
    <property type="entry name" value="TBC_RABGAP"/>
    <property type="match status" value="1"/>
</dbReference>
<feature type="non-terminal residue" evidence="2">
    <location>
        <position position="1"/>
    </location>
</feature>
<feature type="domain" description="Rab-GAP TBC" evidence="1">
    <location>
        <begin position="35"/>
        <end position="147"/>
    </location>
</feature>
<dbReference type="PANTHER" id="PTHR13399:SF2">
    <property type="entry name" value="TRANSLOCON-ASSOCIATED PROTEIN SUBUNIT GAMMA"/>
    <property type="match status" value="1"/>
</dbReference>
<sequence length="147" mass="16775">GQDTRMRFSVTPQAGDSGFAQWHDAMMMCARLPGGIPHEFRRRLWLTLAEKHLQARGIDWLDAERFCFNDTSNPDDDELGDQIVKDLARTGCPLFCGEEAEDNQAMLQRVLLAYARWNKQVGYCQGFNMLAAIILEVMERHEANALK</sequence>
<evidence type="ECO:0000313" key="2">
    <source>
        <dbReference type="EMBL" id="CAL4079151.1"/>
    </source>
</evidence>
<dbReference type="Gene3D" id="1.10.8.270">
    <property type="entry name" value="putative rabgap domain of human tbc1 domain family member 14 like domains"/>
    <property type="match status" value="1"/>
</dbReference>
<comment type="caution">
    <text evidence="2">The sequence shown here is derived from an EMBL/GenBank/DDBJ whole genome shotgun (WGS) entry which is preliminary data.</text>
</comment>
<feature type="non-terminal residue" evidence="2">
    <location>
        <position position="147"/>
    </location>
</feature>
<dbReference type="InterPro" id="IPR035969">
    <property type="entry name" value="Rab-GAP_TBC_sf"/>
</dbReference>
<proteinExistence type="predicted"/>
<evidence type="ECO:0000259" key="1">
    <source>
        <dbReference type="PROSITE" id="PS50086"/>
    </source>
</evidence>
<reference evidence="2 3" key="1">
    <citation type="submission" date="2024-05" db="EMBL/GenBank/DDBJ databases">
        <authorList>
            <person name="Wallberg A."/>
        </authorList>
    </citation>
    <scope>NUCLEOTIDE SEQUENCE [LARGE SCALE GENOMIC DNA]</scope>
</reference>
<protein>
    <recommendedName>
        <fullName evidence="1">Rab-GAP TBC domain-containing protein</fullName>
    </recommendedName>
</protein>
<gene>
    <name evidence="2" type="ORF">MNOR_LOCUS10861</name>
</gene>
<dbReference type="PANTHER" id="PTHR13399">
    <property type="entry name" value="TRANSLOCON-ASSOCIATED PROTEIN TRAP , GAMMA SUBUNIT"/>
    <property type="match status" value="1"/>
</dbReference>
<dbReference type="InterPro" id="IPR000195">
    <property type="entry name" value="Rab-GAP-TBC_dom"/>
</dbReference>
<evidence type="ECO:0000313" key="3">
    <source>
        <dbReference type="Proteomes" id="UP001497623"/>
    </source>
</evidence>
<dbReference type="GO" id="GO:0005783">
    <property type="term" value="C:endoplasmic reticulum"/>
    <property type="evidence" value="ECO:0007669"/>
    <property type="project" value="TreeGrafter"/>
</dbReference>
<dbReference type="SUPFAM" id="SSF47923">
    <property type="entry name" value="Ypt/Rab-GAP domain of gyp1p"/>
    <property type="match status" value="1"/>
</dbReference>
<dbReference type="EMBL" id="CAXKWB010005582">
    <property type="protein sequence ID" value="CAL4079151.1"/>
    <property type="molecule type" value="Genomic_DNA"/>
</dbReference>
<name>A0AAV2QDC7_MEGNR</name>
<dbReference type="AlphaFoldDB" id="A0AAV2QDC7"/>